<feature type="chain" id="PRO_5038458324" description="PknH-like extracellular domain-containing protein" evidence="2">
    <location>
        <begin position="27"/>
        <end position="236"/>
    </location>
</feature>
<organism evidence="3 4">
    <name type="scientific">Streptomyces bathyalis</name>
    <dbReference type="NCBI Taxonomy" id="2710756"/>
    <lineage>
        <taxon>Bacteria</taxon>
        <taxon>Bacillati</taxon>
        <taxon>Actinomycetota</taxon>
        <taxon>Actinomycetes</taxon>
        <taxon>Kitasatosporales</taxon>
        <taxon>Streptomycetaceae</taxon>
        <taxon>Streptomyces</taxon>
    </lineage>
</organism>
<feature type="region of interest" description="Disordered" evidence="1">
    <location>
        <begin position="24"/>
        <end position="62"/>
    </location>
</feature>
<feature type="signal peptide" evidence="2">
    <location>
        <begin position="1"/>
        <end position="26"/>
    </location>
</feature>
<dbReference type="RefSeq" id="WP_197348646.1">
    <property type="nucleotide sequence ID" value="NZ_CP048882.1"/>
</dbReference>
<evidence type="ECO:0000256" key="1">
    <source>
        <dbReference type="SAM" id="MobiDB-lite"/>
    </source>
</evidence>
<sequence>MPKRATTNAVLGLAILSLLTITSCSPSSPNTGEDKATSPTPDSSARSRHDAAPAAPLSSGQLEKRLLDAGDLGEGYTLKPERPVGHDDMTVVGCPALQKLGGDAAAGGTLAFPHRAKVTFTYAGGTDAEVTEELYSDTEAKLSQGTRRIFEAMGSCPSYQVTDGSTPIEVTTQTTPMARNGEERWGQLLTFTGAGHSTIIKQTAVRTGSTLVVVSGSPGLVDTHLNKALRKVVARG</sequence>
<accession>A0A7T1T2H6</accession>
<evidence type="ECO:0000313" key="4">
    <source>
        <dbReference type="Proteomes" id="UP000595046"/>
    </source>
</evidence>
<dbReference type="KEGG" id="sbat:G4Z16_00680"/>
<proteinExistence type="predicted"/>
<protein>
    <recommendedName>
        <fullName evidence="5">PknH-like extracellular domain-containing protein</fullName>
    </recommendedName>
</protein>
<keyword evidence="4" id="KW-1185">Reference proteome</keyword>
<evidence type="ECO:0000313" key="3">
    <source>
        <dbReference type="EMBL" id="QPP05148.1"/>
    </source>
</evidence>
<reference evidence="4" key="1">
    <citation type="submission" date="2020-02" db="EMBL/GenBank/DDBJ databases">
        <title>Streptomyces sp. ASO4wet.</title>
        <authorList>
            <person name="Risdian C."/>
            <person name="Landwehr W."/>
            <person name="Schupp P."/>
            <person name="Wink J."/>
        </authorList>
    </citation>
    <scope>NUCLEOTIDE SEQUENCE [LARGE SCALE GENOMIC DNA]</scope>
    <source>
        <strain evidence="4">ASO4wet</strain>
    </source>
</reference>
<keyword evidence="2" id="KW-0732">Signal</keyword>
<feature type="compositionally biased region" description="Polar residues" evidence="1">
    <location>
        <begin position="24"/>
        <end position="44"/>
    </location>
</feature>
<dbReference type="Proteomes" id="UP000595046">
    <property type="component" value="Chromosome"/>
</dbReference>
<name>A0A7T1T2H6_9ACTN</name>
<dbReference type="AlphaFoldDB" id="A0A7T1T2H6"/>
<dbReference type="EMBL" id="CP048882">
    <property type="protein sequence ID" value="QPP05148.1"/>
    <property type="molecule type" value="Genomic_DNA"/>
</dbReference>
<evidence type="ECO:0008006" key="5">
    <source>
        <dbReference type="Google" id="ProtNLM"/>
    </source>
</evidence>
<dbReference type="PROSITE" id="PS51257">
    <property type="entry name" value="PROKAR_LIPOPROTEIN"/>
    <property type="match status" value="1"/>
</dbReference>
<gene>
    <name evidence="3" type="ORF">G4Z16_00680</name>
</gene>
<evidence type="ECO:0000256" key="2">
    <source>
        <dbReference type="SAM" id="SignalP"/>
    </source>
</evidence>